<keyword evidence="5" id="KW-1185">Reference proteome</keyword>
<dbReference type="PANTHER" id="PTHR48193:SF2">
    <property type="entry name" value="ZINC METALLOPROTEASE ZMPB"/>
    <property type="match status" value="1"/>
</dbReference>
<reference evidence="4" key="1">
    <citation type="journal article" date="2020" name="bioRxiv">
        <title>Comparative genomics of Chlamydomonas.</title>
        <authorList>
            <person name="Craig R.J."/>
            <person name="Hasan A.R."/>
            <person name="Ness R.W."/>
            <person name="Keightley P.D."/>
        </authorList>
    </citation>
    <scope>NUCLEOTIDE SEQUENCE</scope>
    <source>
        <strain evidence="4">SAG 7.73</strain>
    </source>
</reference>
<feature type="compositionally biased region" description="Basic residues" evidence="2">
    <location>
        <begin position="137"/>
        <end position="161"/>
    </location>
</feature>
<protein>
    <recommendedName>
        <fullName evidence="3">SAP domain-containing protein</fullName>
    </recommendedName>
</protein>
<sequence>MARQKRQRAASSPDADGADPAAEAPPPKVLRRSTRVRSIEEAKAVADAAAVTLVKEEAAAAPTPAPRRQQQQQQQQPDAVAATDAAASSPPMVESEPAAEQEQEQEAGQGEEDASEPEPSEVKSEEEEEPTPEKKPARGPKQKKPKKAAKPKKEKKKKTPTRRICLSVAMASYGLSRKEMDALADVQLEPNPHHARGAPMRLYLEHQVAELAAAKQARLKYEADHAEEIAEAREEAARQRREAAKEEAKQRVREAKQAAQARVATLRRQSIGDTVTAGATPLPQELWAVVFQRLAATLEPQGGVRGPGVVAADIVGAGLACRDMFIASRAGLEALAEEVEAKRHLDPRQPPMPGAMQKYAMPPSQAAPAVDWARWDKVLRTPLDCTVVELKAACKDMGEMVSGTKAELVVRLMAYVGLPDGRRCPVPARLWVALRQERARYGHHTGALSPTLAAALRDLSEAGDAGAAGALEYGNLYAFRRRMAAAYGDTAGLLAAHRAALPRLGEIRAERARRAEEERRAAEERRQQQYEKWRVEAEARRAQPGGVAANGRRVCVCGNMVSADCSMGLCGVCCKRVAKAAPCRKHG</sequence>
<feature type="compositionally biased region" description="Low complexity" evidence="2">
    <location>
        <begin position="59"/>
        <end position="96"/>
    </location>
</feature>
<dbReference type="PROSITE" id="PS50800">
    <property type="entry name" value="SAP"/>
    <property type="match status" value="1"/>
</dbReference>
<dbReference type="CDD" id="cd21075">
    <property type="entry name" value="DBD_XPA-like"/>
    <property type="match status" value="1"/>
</dbReference>
<feature type="coiled-coil region" evidence="1">
    <location>
        <begin position="222"/>
        <end position="269"/>
    </location>
</feature>
<dbReference type="InterPro" id="IPR053094">
    <property type="entry name" value="Zinc_metalloprotease_ZmpB"/>
</dbReference>
<evidence type="ECO:0000313" key="4">
    <source>
        <dbReference type="EMBL" id="KAG2439130.1"/>
    </source>
</evidence>
<name>A0A835TK04_CHLIN</name>
<dbReference type="Gene3D" id="1.10.720.30">
    <property type="entry name" value="SAP domain"/>
    <property type="match status" value="1"/>
</dbReference>
<proteinExistence type="predicted"/>
<evidence type="ECO:0000313" key="5">
    <source>
        <dbReference type="Proteomes" id="UP000650467"/>
    </source>
</evidence>
<keyword evidence="1" id="KW-0175">Coiled coil</keyword>
<feature type="region of interest" description="Disordered" evidence="2">
    <location>
        <begin position="1"/>
        <end position="35"/>
    </location>
</feature>
<feature type="region of interest" description="Disordered" evidence="2">
    <location>
        <begin position="57"/>
        <end position="165"/>
    </location>
</feature>
<dbReference type="InterPro" id="IPR036361">
    <property type="entry name" value="SAP_dom_sf"/>
</dbReference>
<feature type="compositionally biased region" description="Low complexity" evidence="2">
    <location>
        <begin position="9"/>
        <end position="22"/>
    </location>
</feature>
<evidence type="ECO:0000256" key="2">
    <source>
        <dbReference type="SAM" id="MobiDB-lite"/>
    </source>
</evidence>
<dbReference type="Proteomes" id="UP000650467">
    <property type="component" value="Unassembled WGS sequence"/>
</dbReference>
<dbReference type="EMBL" id="JAEHOC010000008">
    <property type="protein sequence ID" value="KAG2439130.1"/>
    <property type="molecule type" value="Genomic_DNA"/>
</dbReference>
<dbReference type="InterPro" id="IPR003034">
    <property type="entry name" value="SAP_dom"/>
</dbReference>
<gene>
    <name evidence="4" type="ORF">HXX76_004497</name>
</gene>
<feature type="domain" description="SAP" evidence="3">
    <location>
        <begin position="382"/>
        <end position="416"/>
    </location>
</feature>
<evidence type="ECO:0000256" key="1">
    <source>
        <dbReference type="SAM" id="Coils"/>
    </source>
</evidence>
<evidence type="ECO:0000259" key="3">
    <source>
        <dbReference type="PROSITE" id="PS50800"/>
    </source>
</evidence>
<feature type="compositionally biased region" description="Acidic residues" evidence="2">
    <location>
        <begin position="97"/>
        <end position="130"/>
    </location>
</feature>
<dbReference type="AlphaFoldDB" id="A0A835TK04"/>
<dbReference type="Gene3D" id="3.90.530.10">
    <property type="entry name" value="XPA C-terminal domain"/>
    <property type="match status" value="1"/>
</dbReference>
<dbReference type="PANTHER" id="PTHR48193">
    <property type="entry name" value="ZINC METALLOPROTEASE ZMPB-RELATED"/>
    <property type="match status" value="1"/>
</dbReference>
<dbReference type="Pfam" id="PF02037">
    <property type="entry name" value="SAP"/>
    <property type="match status" value="1"/>
</dbReference>
<comment type="caution">
    <text evidence="4">The sequence shown here is derived from an EMBL/GenBank/DDBJ whole genome shotgun (WGS) entry which is preliminary data.</text>
</comment>
<accession>A0A835TK04</accession>
<organism evidence="4 5">
    <name type="scientific">Chlamydomonas incerta</name>
    <dbReference type="NCBI Taxonomy" id="51695"/>
    <lineage>
        <taxon>Eukaryota</taxon>
        <taxon>Viridiplantae</taxon>
        <taxon>Chlorophyta</taxon>
        <taxon>core chlorophytes</taxon>
        <taxon>Chlorophyceae</taxon>
        <taxon>CS clade</taxon>
        <taxon>Chlamydomonadales</taxon>
        <taxon>Chlamydomonadaceae</taxon>
        <taxon>Chlamydomonas</taxon>
    </lineage>
</organism>
<dbReference type="InterPro" id="IPR037129">
    <property type="entry name" value="XPA_sf"/>
</dbReference>
<dbReference type="OrthoDB" id="543476at2759"/>